<evidence type="ECO:0000313" key="2">
    <source>
        <dbReference type="Proteomes" id="UP000295345"/>
    </source>
</evidence>
<dbReference type="Proteomes" id="UP000295345">
    <property type="component" value="Unassembled WGS sequence"/>
</dbReference>
<comment type="caution">
    <text evidence="1">The sequence shown here is derived from an EMBL/GenBank/DDBJ whole genome shotgun (WGS) entry which is preliminary data.</text>
</comment>
<accession>A0A4R4TH85</accession>
<dbReference type="OrthoDB" id="3691787at2"/>
<organism evidence="1 2">
    <name type="scientific">Streptomyces hainanensis</name>
    <dbReference type="NCBI Taxonomy" id="402648"/>
    <lineage>
        <taxon>Bacteria</taxon>
        <taxon>Bacillati</taxon>
        <taxon>Actinomycetota</taxon>
        <taxon>Actinomycetes</taxon>
        <taxon>Kitasatosporales</taxon>
        <taxon>Streptomycetaceae</taxon>
        <taxon>Streptomyces</taxon>
    </lineage>
</organism>
<gene>
    <name evidence="1" type="ORF">E1283_11685</name>
</gene>
<proteinExistence type="predicted"/>
<keyword evidence="2" id="KW-1185">Reference proteome</keyword>
<dbReference type="EMBL" id="SMKI01000097">
    <property type="protein sequence ID" value="TDC75696.1"/>
    <property type="molecule type" value="Genomic_DNA"/>
</dbReference>
<name>A0A4R4TH85_9ACTN</name>
<dbReference type="AlphaFoldDB" id="A0A4R4TH85"/>
<reference evidence="1 2" key="1">
    <citation type="submission" date="2019-03" db="EMBL/GenBank/DDBJ databases">
        <title>Draft genome sequences of novel Actinobacteria.</title>
        <authorList>
            <person name="Sahin N."/>
            <person name="Ay H."/>
            <person name="Saygin H."/>
        </authorList>
    </citation>
    <scope>NUCLEOTIDE SEQUENCE [LARGE SCALE GENOMIC DNA]</scope>
    <source>
        <strain evidence="1 2">DSM 41900</strain>
    </source>
</reference>
<protein>
    <submittedName>
        <fullName evidence="1">Uncharacterized protein</fullName>
    </submittedName>
</protein>
<sequence length="94" mass="10186">MPGTFPHLVMKGGIMAVDDQTSLTVGQLIDQLRHYPSDAQVRLALRPDFPFGHHVGRLLDAEIADSTTVYVPQGPQDGYLPAAVRAALGWPPQP</sequence>
<evidence type="ECO:0000313" key="1">
    <source>
        <dbReference type="EMBL" id="TDC75696.1"/>
    </source>
</evidence>